<keyword evidence="12" id="KW-1185">Reference proteome</keyword>
<sequence length="563" mass="63270">MARSAKFCMFVAVLFASGALYFTASLKNTREWILESYISNFNNYLDMSPTPISGKPKSSTSNSPIPKSTISRSMIQTSMKWTSTKPTYILPTSTISSAPILTSTITQSTIPTFKEGKSTMPTSTTTQSTIPTKTILTAIPGTSNLTNINWSGIHSSPSFVHTGISRIKLPDKSINAASLTTRLEKKYYSKFDRIPAQLYGVPEVDCAALFQGDEKALNNATKVKTTVGSALTDEFYLNATTDCDDFQVSRGYVMSSLTDEEQNFPIAYSLVVYKDSEMVERLLRAIFRPQNYYCIHVDLKATESFHKAMAAIAQCFPNVFLSNKRVDVKWGTFTVIESELICMKELWRYRKWKYFINLTGQEFPLKTNFELVKILEAFKGANNINGTIKNAYRHRWRNTLPPLGIQPSLGPVHISANRHFVDYILHNDTAHALLEWTNGTDIPDETFFTTLNFNPQLGIKGSFKGDPDSIGPFISRYKLWSHLTSSCAGHFVRGICILGLGDLPRLAAAVEMFANKFFLWEDRVVIGCLEEKLFNDTRDEYLGVKRFDASYYGGLNFVTDQVT</sequence>
<comment type="subcellular location">
    <subcellularLocation>
        <location evidence="1">Membrane</location>
        <topology evidence="1">Single-pass type II membrane protein</topology>
    </subcellularLocation>
</comment>
<evidence type="ECO:0000313" key="11">
    <source>
        <dbReference type="EMBL" id="CAL1533839.1"/>
    </source>
</evidence>
<keyword evidence="6" id="KW-0735">Signal-anchor</keyword>
<evidence type="ECO:0000256" key="6">
    <source>
        <dbReference type="ARBA" id="ARBA00022968"/>
    </source>
</evidence>
<proteinExistence type="inferred from homology"/>
<dbReference type="InterPro" id="IPR003406">
    <property type="entry name" value="Glyco_trans_14"/>
</dbReference>
<evidence type="ECO:0000256" key="7">
    <source>
        <dbReference type="ARBA" id="ARBA00022989"/>
    </source>
</evidence>
<dbReference type="GO" id="GO:0008375">
    <property type="term" value="F:acetylglucosaminyltransferase activity"/>
    <property type="evidence" value="ECO:0007669"/>
    <property type="project" value="TreeGrafter"/>
</dbReference>
<name>A0AAV2HIH9_LYMST</name>
<evidence type="ECO:0000313" key="12">
    <source>
        <dbReference type="Proteomes" id="UP001497497"/>
    </source>
</evidence>
<organism evidence="11 12">
    <name type="scientific">Lymnaea stagnalis</name>
    <name type="common">Great pond snail</name>
    <name type="synonym">Helix stagnalis</name>
    <dbReference type="NCBI Taxonomy" id="6523"/>
    <lineage>
        <taxon>Eukaryota</taxon>
        <taxon>Metazoa</taxon>
        <taxon>Spiralia</taxon>
        <taxon>Lophotrochozoa</taxon>
        <taxon>Mollusca</taxon>
        <taxon>Gastropoda</taxon>
        <taxon>Heterobranchia</taxon>
        <taxon>Euthyneura</taxon>
        <taxon>Panpulmonata</taxon>
        <taxon>Hygrophila</taxon>
        <taxon>Lymnaeoidea</taxon>
        <taxon>Lymnaeidae</taxon>
        <taxon>Lymnaea</taxon>
    </lineage>
</organism>
<keyword evidence="4" id="KW-0808">Transferase</keyword>
<comment type="pathway">
    <text evidence="2">Protein modification; protein glycosylation.</text>
</comment>
<dbReference type="AlphaFoldDB" id="A0AAV2HIH9"/>
<keyword evidence="7" id="KW-1133">Transmembrane helix</keyword>
<gene>
    <name evidence="11" type="ORF">GSLYS_00007799001</name>
</gene>
<reference evidence="11 12" key="1">
    <citation type="submission" date="2024-04" db="EMBL/GenBank/DDBJ databases">
        <authorList>
            <consortium name="Genoscope - CEA"/>
            <person name="William W."/>
        </authorList>
    </citation>
    <scope>NUCLEOTIDE SEQUENCE [LARGE SCALE GENOMIC DNA]</scope>
</reference>
<keyword evidence="9" id="KW-0325">Glycoprotein</keyword>
<comment type="similarity">
    <text evidence="10">Belongs to the glycosyltransferase 14 family.</text>
</comment>
<evidence type="ECO:0000256" key="4">
    <source>
        <dbReference type="ARBA" id="ARBA00022679"/>
    </source>
</evidence>
<protein>
    <recommendedName>
        <fullName evidence="13">Beta-1,3-galactosyl-O-glycosyl-glycoprotein beta-1,6-N-acetylglucosaminyltransferase</fullName>
    </recommendedName>
</protein>
<dbReference type="GO" id="GO:0016020">
    <property type="term" value="C:membrane"/>
    <property type="evidence" value="ECO:0007669"/>
    <property type="project" value="UniProtKB-SubCell"/>
</dbReference>
<dbReference type="Proteomes" id="UP001497497">
    <property type="component" value="Unassembled WGS sequence"/>
</dbReference>
<evidence type="ECO:0008006" key="13">
    <source>
        <dbReference type="Google" id="ProtNLM"/>
    </source>
</evidence>
<evidence type="ECO:0000256" key="2">
    <source>
        <dbReference type="ARBA" id="ARBA00004922"/>
    </source>
</evidence>
<dbReference type="EMBL" id="CAXITT010000153">
    <property type="protein sequence ID" value="CAL1533839.1"/>
    <property type="molecule type" value="Genomic_DNA"/>
</dbReference>
<evidence type="ECO:0000256" key="10">
    <source>
        <dbReference type="ARBA" id="ARBA00038150"/>
    </source>
</evidence>
<evidence type="ECO:0000256" key="3">
    <source>
        <dbReference type="ARBA" id="ARBA00022676"/>
    </source>
</evidence>
<dbReference type="PANTHER" id="PTHR19297:SF185">
    <property type="entry name" value="BETA-1,3-GALACTOSYL-O-GLYCOSYL-GLYCOPROTEIN BETA-1,6-N-ACETYLGLUCOSAMINYLTRANSFERASE 3"/>
    <property type="match status" value="1"/>
</dbReference>
<dbReference type="Pfam" id="PF02485">
    <property type="entry name" value="Branch"/>
    <property type="match status" value="1"/>
</dbReference>
<evidence type="ECO:0000256" key="8">
    <source>
        <dbReference type="ARBA" id="ARBA00023136"/>
    </source>
</evidence>
<dbReference type="PANTHER" id="PTHR19297">
    <property type="entry name" value="GLYCOSYLTRANSFERASE 14 FAMILY MEMBER"/>
    <property type="match status" value="1"/>
</dbReference>
<keyword evidence="5" id="KW-0812">Transmembrane</keyword>
<evidence type="ECO:0000256" key="9">
    <source>
        <dbReference type="ARBA" id="ARBA00023180"/>
    </source>
</evidence>
<comment type="caution">
    <text evidence="11">The sequence shown here is derived from an EMBL/GenBank/DDBJ whole genome shotgun (WGS) entry which is preliminary data.</text>
</comment>
<evidence type="ECO:0000256" key="5">
    <source>
        <dbReference type="ARBA" id="ARBA00022692"/>
    </source>
</evidence>
<keyword evidence="3" id="KW-0328">Glycosyltransferase</keyword>
<evidence type="ECO:0000256" key="1">
    <source>
        <dbReference type="ARBA" id="ARBA00004606"/>
    </source>
</evidence>
<keyword evidence="8" id="KW-0472">Membrane</keyword>
<accession>A0AAV2HIH9</accession>